<keyword evidence="4" id="KW-0326">Glycosidase</keyword>
<dbReference type="InterPro" id="IPR018953">
    <property type="entry name" value="AMP_nucleoside_Pase_N"/>
</dbReference>
<reference evidence="4 6" key="1">
    <citation type="submission" date="2018-06" db="EMBL/GenBank/DDBJ databases">
        <authorList>
            <consortium name="Pathogen Informatics"/>
            <person name="Doyle S."/>
        </authorList>
    </citation>
    <scope>NUCLEOTIDE SEQUENCE [LARGE SCALE GENOMIC DNA]</scope>
    <source>
        <strain evidence="4 6">NCTC11159</strain>
    </source>
</reference>
<evidence type="ECO:0000256" key="1">
    <source>
        <dbReference type="HAMAP-Rule" id="MF_01932"/>
    </source>
</evidence>
<dbReference type="Proteomes" id="UP000255108">
    <property type="component" value="Unassembled WGS sequence"/>
</dbReference>
<dbReference type="GO" id="GO:0009116">
    <property type="term" value="P:nucleoside metabolic process"/>
    <property type="evidence" value="ECO:0007669"/>
    <property type="project" value="InterPro"/>
</dbReference>
<dbReference type="HAMAP" id="MF_01932">
    <property type="entry name" value="AMP_nucleosidase"/>
    <property type="match status" value="1"/>
</dbReference>
<evidence type="ECO:0000259" key="2">
    <source>
        <dbReference type="Pfam" id="PF01048"/>
    </source>
</evidence>
<evidence type="ECO:0000313" key="5">
    <source>
        <dbReference type="EMBL" id="TCU88622.1"/>
    </source>
</evidence>
<comment type="function">
    <text evidence="1">Catalyzes the hydrolysis of the N-glycosidic bond of AMP to form adenine and ribose 5-phosphate. Involved in regulation of AMP concentrations.</text>
</comment>
<comment type="similarity">
    <text evidence="1">Belongs to the AMP nucleosidase family.</text>
</comment>
<dbReference type="GO" id="GO:0044209">
    <property type="term" value="P:AMP salvage"/>
    <property type="evidence" value="ECO:0007669"/>
    <property type="project" value="InterPro"/>
</dbReference>
<dbReference type="EMBL" id="SMBT01000003">
    <property type="protein sequence ID" value="TCU88622.1"/>
    <property type="molecule type" value="Genomic_DNA"/>
</dbReference>
<dbReference type="CDD" id="cd17762">
    <property type="entry name" value="AMN"/>
    <property type="match status" value="1"/>
</dbReference>
<dbReference type="InterPro" id="IPR047039">
    <property type="entry name" value="AMN_phosphorylase"/>
</dbReference>
<name>A0A377Q919_9NEIS</name>
<keyword evidence="1 4" id="KW-0378">Hydrolase</keyword>
<dbReference type="InterPro" id="IPR000845">
    <property type="entry name" value="Nucleoside_phosphorylase_d"/>
</dbReference>
<dbReference type="RefSeq" id="WP_233702909.1">
    <property type="nucleotide sequence ID" value="NZ_CAWOLO010000003.1"/>
</dbReference>
<dbReference type="InterPro" id="IPR037109">
    <property type="entry name" value="AMP_N_sf"/>
</dbReference>
<proteinExistence type="inferred from homology"/>
<feature type="domain" description="Nucleoside phosphorylase" evidence="2">
    <location>
        <begin position="279"/>
        <end position="448"/>
    </location>
</feature>
<feature type="domain" description="AMP nucleoside phosphorylase N-terminal" evidence="3">
    <location>
        <begin position="23"/>
        <end position="181"/>
    </location>
</feature>
<keyword evidence="7" id="KW-1185">Reference proteome</keyword>
<evidence type="ECO:0000313" key="7">
    <source>
        <dbReference type="Proteomes" id="UP000295794"/>
    </source>
</evidence>
<dbReference type="AlphaFoldDB" id="A0A377Q919"/>
<dbReference type="Gene3D" id="3.40.50.1580">
    <property type="entry name" value="Nucleoside phosphorylase domain"/>
    <property type="match status" value="1"/>
</dbReference>
<dbReference type="PANTHER" id="PTHR43691">
    <property type="entry name" value="URIDINE PHOSPHORYLASE"/>
    <property type="match status" value="1"/>
</dbReference>
<organism evidence="4 6">
    <name type="scientific">Iodobacter fluviatilis</name>
    <dbReference type="NCBI Taxonomy" id="537"/>
    <lineage>
        <taxon>Bacteria</taxon>
        <taxon>Pseudomonadati</taxon>
        <taxon>Pseudomonadota</taxon>
        <taxon>Betaproteobacteria</taxon>
        <taxon>Neisseriales</taxon>
        <taxon>Chitinibacteraceae</taxon>
        <taxon>Iodobacter</taxon>
    </lineage>
</organism>
<dbReference type="Pfam" id="PF10423">
    <property type="entry name" value="AMNp_N"/>
    <property type="match status" value="1"/>
</dbReference>
<dbReference type="PANTHER" id="PTHR43691:SF6">
    <property type="entry name" value="AMP NUCLEOSIDASE"/>
    <property type="match status" value="1"/>
</dbReference>
<accession>A0A377Q919</accession>
<gene>
    <name evidence="4" type="primary">amn_1</name>
    <name evidence="1" type="synonym">amn</name>
    <name evidence="5" type="ORF">EV682_103206</name>
    <name evidence="4" type="ORF">NCTC11159_02379</name>
</gene>
<dbReference type="GO" id="GO:0005829">
    <property type="term" value="C:cytosol"/>
    <property type="evidence" value="ECO:0007669"/>
    <property type="project" value="TreeGrafter"/>
</dbReference>
<dbReference type="InterPro" id="IPR035994">
    <property type="entry name" value="Nucleoside_phosphorylase_sf"/>
</dbReference>
<protein>
    <recommendedName>
        <fullName evidence="1">AMP nucleosidase</fullName>
        <ecNumber evidence="1">3.2.2.4</ecNumber>
    </recommendedName>
</protein>
<dbReference type="GO" id="GO:0008714">
    <property type="term" value="F:AMP nucleosidase activity"/>
    <property type="evidence" value="ECO:0007669"/>
    <property type="project" value="UniProtKB-UniRule"/>
</dbReference>
<dbReference type="EMBL" id="UGHR01000001">
    <property type="protein sequence ID" value="STQ91307.1"/>
    <property type="molecule type" value="Genomic_DNA"/>
</dbReference>
<evidence type="ECO:0000259" key="3">
    <source>
        <dbReference type="Pfam" id="PF10423"/>
    </source>
</evidence>
<dbReference type="NCBIfam" id="NF006142">
    <property type="entry name" value="PRK08292.1"/>
    <property type="match status" value="1"/>
</dbReference>
<dbReference type="Proteomes" id="UP000295794">
    <property type="component" value="Unassembled WGS sequence"/>
</dbReference>
<sequence length="501" mass="56627">MSRRRMPYLPEFIAPTRHTDPLEALAQVRLIYESSVTHLRDAMQRFVAGEALPGHVRAYYPFVRIQTDTVARLTNESAHLSYGFVAGPGSFETTLTRPDLYDKYYLEQFTLLLQSHRNELEVGVSTQPMPVHFSFAEHDHIEGTLTAERRQLMRDMFDLPDLSAMDDGIANGTYEPKPGEPEPLSLFTAARVDYSLHRLRHYTGTVPEHFQNFVLFTNYQFYIDEFVRLGHECMQDPDSEYIAFVEPGNVITRRIGLAAEAIDALGAAPPRLPQMPAYHLIRADNTGISMVNIGVGPANAKTITDHIAVLRPHAWIMLGHCAGLRNSQQMGDYVLAHGYVREDHVLDEDLPLWVPVPALAEIQLALEAAVSQITEMKGAELKSIMRTGTVASTDNRNWELLPDNRPQRRFSQSRAIALDMESATIAANGFRFRVPYGTLLCVSDKPLHGEIKLPGMANHFYRERVDQHLRIGIRAMELLRDQGEGQLHSRKLRSFAEVAFQ</sequence>
<dbReference type="Pfam" id="PF01048">
    <property type="entry name" value="PNP_UDP_1"/>
    <property type="match status" value="1"/>
</dbReference>
<evidence type="ECO:0000313" key="4">
    <source>
        <dbReference type="EMBL" id="STQ91307.1"/>
    </source>
</evidence>
<dbReference type="SUPFAM" id="SSF53167">
    <property type="entry name" value="Purine and uridine phosphorylases"/>
    <property type="match status" value="1"/>
</dbReference>
<dbReference type="InterPro" id="IPR011271">
    <property type="entry name" value="AMP_nucleosidase"/>
</dbReference>
<reference evidence="5 7" key="2">
    <citation type="submission" date="2019-03" db="EMBL/GenBank/DDBJ databases">
        <title>Genomic Encyclopedia of Type Strains, Phase IV (KMG-IV): sequencing the most valuable type-strain genomes for metagenomic binning, comparative biology and taxonomic classification.</title>
        <authorList>
            <person name="Goeker M."/>
        </authorList>
    </citation>
    <scope>NUCLEOTIDE SEQUENCE [LARGE SCALE GENOMIC DNA]</scope>
    <source>
        <strain evidence="5 7">DSM 3764</strain>
    </source>
</reference>
<dbReference type="EC" id="3.2.2.4" evidence="1"/>
<comment type="catalytic activity">
    <reaction evidence="1">
        <text>AMP + H2O = D-ribose 5-phosphate + adenine</text>
        <dbReference type="Rhea" id="RHEA:20129"/>
        <dbReference type="ChEBI" id="CHEBI:15377"/>
        <dbReference type="ChEBI" id="CHEBI:16708"/>
        <dbReference type="ChEBI" id="CHEBI:78346"/>
        <dbReference type="ChEBI" id="CHEBI:456215"/>
        <dbReference type="EC" id="3.2.2.4"/>
    </reaction>
</comment>
<dbReference type="NCBIfam" id="TIGR01717">
    <property type="entry name" value="AMP-nucleosdse"/>
    <property type="match status" value="1"/>
</dbReference>
<evidence type="ECO:0000313" key="6">
    <source>
        <dbReference type="Proteomes" id="UP000255108"/>
    </source>
</evidence>
<dbReference type="Gene3D" id="3.30.1730.10">
    <property type="entry name" value="AMP nucleoside phosphorylase, N-terminal domain"/>
    <property type="match status" value="1"/>
</dbReference>